<dbReference type="RefSeq" id="WP_179454499.1">
    <property type="nucleotide sequence ID" value="NZ_BAAAPX010000001.1"/>
</dbReference>
<reference evidence="2 3" key="1">
    <citation type="submission" date="2020-07" db="EMBL/GenBank/DDBJ databases">
        <title>Sequencing the genomes of 1000 actinobacteria strains.</title>
        <authorList>
            <person name="Klenk H.-P."/>
        </authorList>
    </citation>
    <scope>NUCLEOTIDE SEQUENCE [LARGE SCALE GENOMIC DNA]</scope>
    <source>
        <strain evidence="2 3">DSM 23871</strain>
    </source>
</reference>
<accession>A0A852SWK3</accession>
<feature type="compositionally biased region" description="Acidic residues" evidence="1">
    <location>
        <begin position="144"/>
        <end position="154"/>
    </location>
</feature>
<sequence>MTDDNDSVAPIDFVIIEFPPGQQNFSGEVIDELLALVDAGTIRLVDAIVLVKDEDGSVEAVELSELQGPSALATLAEQLADFLAEADIATLAEAMEPGSVAGAIVYENVWAAPFAAAARRAGGRLIADGRIHSQDIADALEAEAELEAAEDLEQQEQRKTQEEQGV</sequence>
<organism evidence="2 3">
    <name type="scientific">Leifsonia soli</name>
    <dbReference type="NCBI Taxonomy" id="582665"/>
    <lineage>
        <taxon>Bacteria</taxon>
        <taxon>Bacillati</taxon>
        <taxon>Actinomycetota</taxon>
        <taxon>Actinomycetes</taxon>
        <taxon>Micrococcales</taxon>
        <taxon>Microbacteriaceae</taxon>
        <taxon>Leifsonia</taxon>
    </lineage>
</organism>
<feature type="region of interest" description="Disordered" evidence="1">
    <location>
        <begin position="144"/>
        <end position="166"/>
    </location>
</feature>
<evidence type="ECO:0000313" key="2">
    <source>
        <dbReference type="EMBL" id="NYD73062.1"/>
    </source>
</evidence>
<evidence type="ECO:0000256" key="1">
    <source>
        <dbReference type="SAM" id="MobiDB-lite"/>
    </source>
</evidence>
<gene>
    <name evidence="2" type="ORF">BJ963_000581</name>
</gene>
<protein>
    <submittedName>
        <fullName evidence="2">Cobalamin biosynthesis protein CbiG</fullName>
    </submittedName>
</protein>
<dbReference type="AlphaFoldDB" id="A0A852SWK3"/>
<dbReference type="EMBL" id="JACCBJ010000001">
    <property type="protein sequence ID" value="NYD73062.1"/>
    <property type="molecule type" value="Genomic_DNA"/>
</dbReference>
<dbReference type="Proteomes" id="UP000589620">
    <property type="component" value="Unassembled WGS sequence"/>
</dbReference>
<comment type="caution">
    <text evidence="2">The sequence shown here is derived from an EMBL/GenBank/DDBJ whole genome shotgun (WGS) entry which is preliminary data.</text>
</comment>
<feature type="compositionally biased region" description="Basic and acidic residues" evidence="1">
    <location>
        <begin position="155"/>
        <end position="166"/>
    </location>
</feature>
<evidence type="ECO:0000313" key="3">
    <source>
        <dbReference type="Proteomes" id="UP000589620"/>
    </source>
</evidence>
<name>A0A852SWK3_9MICO</name>
<keyword evidence="3" id="KW-1185">Reference proteome</keyword>
<proteinExistence type="predicted"/>